<evidence type="ECO:0000313" key="1">
    <source>
        <dbReference type="EMBL" id="QQK07027.1"/>
    </source>
</evidence>
<dbReference type="EMBL" id="CP066744">
    <property type="protein sequence ID" value="QQK07027.1"/>
    <property type="molecule type" value="Genomic_DNA"/>
</dbReference>
<reference evidence="1 2" key="1">
    <citation type="journal article" date="2022" name="Int. J. Syst. Evol. Microbiol.">
        <title>Miniphocaeibacter halophilus sp. nov., an ammonium-tolerant acetate-producing bacterium isolated from a biogas system.</title>
        <authorList>
            <person name="Schnurer A."/>
            <person name="Singh A."/>
            <person name="Bi S."/>
            <person name="Qiao W."/>
            <person name="Westerholm M."/>
        </authorList>
    </citation>
    <scope>NUCLEOTIDE SEQUENCE [LARGE SCALE GENOMIC DNA]</scope>
    <source>
        <strain evidence="1 2">AMB_01</strain>
    </source>
</reference>
<keyword evidence="1" id="KW-0032">Aminotransferase</keyword>
<sequence>MIYIDKNSKEPYYLQIYNNILDDIISGKIVAGTKLMGSRTLSEKLEVSRNTVNSAYAQLEAEGYIESKKGSNFEVLNIPKINKANREDFKEEEIKNKTKIKNNSMVFDLHFSNNLFPKAKWRKYSLEALNNYEEVCNLKNEKGSVFLRNELRKYLYESRGVNCSENQIIITNGLQDSLQLIINLLELNNGTVAVEEPCYHDAYSIFEESSNIEKILIDKEGIKIPEEVISEKIKAIYTTPSHQFPTGIVMSIKRRYELLKWAEKNNSYIIEDDYDSEFTYYTKPIPSLQSIDENNRVIYLGTFSKSISPAIRMGYVILPKYLVEKYKEKTNKYNCSVSLIDQYIVARFIESGDYKRHIRKLCVSFKKNHDLFVKKLSKFNSEIKILKSGAGIWILLEFPKEKSYEEILTSAEKQGVKVYTSKGNWHQENKESKLILIGLAHIKYKDIENCIERLKKAWT</sequence>
<keyword evidence="2" id="KW-1185">Reference proteome</keyword>
<accession>A0AC61MN27</accession>
<evidence type="ECO:0000313" key="2">
    <source>
        <dbReference type="Proteomes" id="UP000595814"/>
    </source>
</evidence>
<protein>
    <submittedName>
        <fullName evidence="1">PLP-dependent aminotransferase family protein</fullName>
    </submittedName>
</protein>
<organism evidence="1 2">
    <name type="scientific">Miniphocaeibacter halophilus</name>
    <dbReference type="NCBI Taxonomy" id="2931922"/>
    <lineage>
        <taxon>Bacteria</taxon>
        <taxon>Bacillati</taxon>
        <taxon>Bacillota</taxon>
        <taxon>Tissierellia</taxon>
        <taxon>Tissierellales</taxon>
        <taxon>Peptoniphilaceae</taxon>
        <taxon>Miniphocaeibacter</taxon>
    </lineage>
</organism>
<keyword evidence="1" id="KW-0808">Transferase</keyword>
<name>A0AC61MN27_9FIRM</name>
<proteinExistence type="predicted"/>
<dbReference type="Proteomes" id="UP000595814">
    <property type="component" value="Chromosome"/>
</dbReference>
<gene>
    <name evidence="1" type="ORF">JFY71_06670</name>
</gene>